<dbReference type="AlphaFoldDB" id="E0NP35"/>
<dbReference type="RefSeq" id="WP_008902699.1">
    <property type="nucleotide sequence ID" value="NZ_GL397071.1"/>
</dbReference>
<reference evidence="4 5" key="1">
    <citation type="submission" date="2010-07" db="EMBL/GenBank/DDBJ databases">
        <authorList>
            <person name="Muzny D."/>
            <person name="Qin X."/>
            <person name="Deng J."/>
            <person name="Jiang H."/>
            <person name="Liu Y."/>
            <person name="Qu J."/>
            <person name="Song X.-Z."/>
            <person name="Zhang L."/>
            <person name="Thornton R."/>
            <person name="Coyle M."/>
            <person name="Francisco L."/>
            <person name="Jackson L."/>
            <person name="Javaid M."/>
            <person name="Korchina V."/>
            <person name="Kovar C."/>
            <person name="Mata R."/>
            <person name="Mathew T."/>
            <person name="Ngo R."/>
            <person name="Nguyen L."/>
            <person name="Nguyen N."/>
            <person name="Okwuonu G."/>
            <person name="Ongeri F."/>
            <person name="Pham C."/>
            <person name="Simmons D."/>
            <person name="Wilczek-Boney K."/>
            <person name="Hale W."/>
            <person name="Jakkamsetti A."/>
            <person name="Pham P."/>
            <person name="Ruth R."/>
            <person name="San Lucas F."/>
            <person name="Warren J."/>
            <person name="Zhang J."/>
            <person name="Zhao Z."/>
            <person name="Zhou C."/>
            <person name="Zhu D."/>
            <person name="Lee S."/>
            <person name="Bess C."/>
            <person name="Blankenburg K."/>
            <person name="Forbes L."/>
            <person name="Fu Q."/>
            <person name="Gubbala S."/>
            <person name="Hirani K."/>
            <person name="Jayaseelan J.C."/>
            <person name="Lara F."/>
            <person name="Munidasa M."/>
            <person name="Palculict T."/>
            <person name="Patil S."/>
            <person name="Pu L.-L."/>
            <person name="Saada N."/>
            <person name="Tang L."/>
            <person name="Weissenberger G."/>
            <person name="Zhu Y."/>
            <person name="Hemphill L."/>
            <person name="Shang Y."/>
            <person name="Youmans B."/>
            <person name="Ayvaz T."/>
            <person name="Ross M."/>
            <person name="Santibanez J."/>
            <person name="Aqrawi P."/>
            <person name="Gross S."/>
            <person name="Joshi V."/>
            <person name="Fowler G."/>
            <person name="Nazareth L."/>
            <person name="Reid J."/>
            <person name="Worley K."/>
            <person name="Petrosino J."/>
            <person name="Highlander S."/>
            <person name="Gibbs R."/>
        </authorList>
    </citation>
    <scope>NUCLEOTIDE SEQUENCE [LARGE SCALE GENOMIC DNA]</scope>
    <source>
        <strain evidence="4 5">ATCC BAA-1640</strain>
    </source>
</reference>
<dbReference type="SUPFAM" id="SSF75471">
    <property type="entry name" value="YhbY-like"/>
    <property type="match status" value="1"/>
</dbReference>
<dbReference type="InterPro" id="IPR035920">
    <property type="entry name" value="YhbY-like_sf"/>
</dbReference>
<dbReference type="HOGENOM" id="CLU_095994_1_2_9"/>
<dbReference type="PANTHER" id="PTHR40065:SF3">
    <property type="entry name" value="RNA-BINDING PROTEIN YHBY"/>
    <property type="match status" value="1"/>
</dbReference>
<dbReference type="Proteomes" id="UP000003280">
    <property type="component" value="Unassembled WGS sequence"/>
</dbReference>
<feature type="domain" description="CRM" evidence="3">
    <location>
        <begin position="1"/>
        <end position="95"/>
    </location>
</feature>
<evidence type="ECO:0000259" key="3">
    <source>
        <dbReference type="PROSITE" id="PS51295"/>
    </source>
</evidence>
<dbReference type="STRING" id="862517.HMPREF9225_1924"/>
<evidence type="ECO:0000313" key="5">
    <source>
        <dbReference type="Proteomes" id="UP000003280"/>
    </source>
</evidence>
<protein>
    <submittedName>
        <fullName evidence="4">RNA-binding protein, YhbY family</fullName>
    </submittedName>
</protein>
<dbReference type="SMART" id="SM01103">
    <property type="entry name" value="CRS1_YhbY"/>
    <property type="match status" value="1"/>
</dbReference>
<dbReference type="OrthoDB" id="9797519at2"/>
<evidence type="ECO:0000313" key="4">
    <source>
        <dbReference type="EMBL" id="EFM24503.1"/>
    </source>
</evidence>
<name>E0NP35_9FIRM</name>
<dbReference type="InterPro" id="IPR051925">
    <property type="entry name" value="RNA-binding_domain"/>
</dbReference>
<evidence type="ECO:0000256" key="1">
    <source>
        <dbReference type="ARBA" id="ARBA00022884"/>
    </source>
</evidence>
<dbReference type="eggNOG" id="COG1534">
    <property type="taxonomic scope" value="Bacteria"/>
</dbReference>
<organism evidence="4 5">
    <name type="scientific">Peptoniphilus duerdenii ATCC BAA-1640</name>
    <dbReference type="NCBI Taxonomy" id="862517"/>
    <lineage>
        <taxon>Bacteria</taxon>
        <taxon>Bacillati</taxon>
        <taxon>Bacillota</taxon>
        <taxon>Tissierellia</taxon>
        <taxon>Tissierellales</taxon>
        <taxon>Peptoniphilaceae</taxon>
        <taxon>Peptoniphilus</taxon>
    </lineage>
</organism>
<dbReference type="PROSITE" id="PS51295">
    <property type="entry name" value="CRM"/>
    <property type="match status" value="1"/>
</dbReference>
<dbReference type="NCBIfam" id="TIGR00253">
    <property type="entry name" value="RNA_bind_YhbY"/>
    <property type="match status" value="1"/>
</dbReference>
<accession>E0NP35</accession>
<keyword evidence="5" id="KW-1185">Reference proteome</keyword>
<dbReference type="Pfam" id="PF01985">
    <property type="entry name" value="CRS1_YhbY"/>
    <property type="match status" value="1"/>
</dbReference>
<dbReference type="PANTHER" id="PTHR40065">
    <property type="entry name" value="RNA-BINDING PROTEIN YHBY"/>
    <property type="match status" value="1"/>
</dbReference>
<gene>
    <name evidence="4" type="primary">yhbY</name>
    <name evidence="4" type="ORF">HMPREF9225_1924</name>
</gene>
<dbReference type="GO" id="GO:0003723">
    <property type="term" value="F:RNA binding"/>
    <property type="evidence" value="ECO:0007669"/>
    <property type="project" value="UniProtKB-UniRule"/>
</dbReference>
<dbReference type="InterPro" id="IPR001890">
    <property type="entry name" value="RNA-binding_CRM"/>
</dbReference>
<dbReference type="Gene3D" id="3.30.110.60">
    <property type="entry name" value="YhbY-like"/>
    <property type="match status" value="1"/>
</dbReference>
<proteinExistence type="predicted"/>
<dbReference type="EMBL" id="AEEH01000053">
    <property type="protein sequence ID" value="EFM24503.1"/>
    <property type="molecule type" value="Genomic_DNA"/>
</dbReference>
<sequence>MINSKQRAYLKSLAHDLKPLIQVGKSGITEGLLSQIDASLESHELIKITFLQNSPVEGKEVVDEIIEATGADFVNLIGKKLTLYRESKENKKIEL</sequence>
<evidence type="ECO:0000256" key="2">
    <source>
        <dbReference type="PROSITE-ProRule" id="PRU00626"/>
    </source>
</evidence>
<keyword evidence="1 2" id="KW-0694">RNA-binding</keyword>
<dbReference type="InterPro" id="IPR017924">
    <property type="entry name" value="RNA-binding_YhbY"/>
</dbReference>
<comment type="caution">
    <text evidence="4">The sequence shown here is derived from an EMBL/GenBank/DDBJ whole genome shotgun (WGS) entry which is preliminary data.</text>
</comment>